<proteinExistence type="predicted"/>
<gene>
    <name evidence="1" type="ORF">HMPREF9423_0664</name>
</gene>
<keyword evidence="2" id="KW-1185">Reference proteome</keyword>
<sequence>MMQHLNELEIKMKFSYRITKYHKYSNEDKKILCTSPEEWTSFSDVGKGIVSLNEYTKIESEYICLILKICKLHKIKSLKIKELDNFNHLKQYSNNQKITNEEDLIKLLKLILREKIWCKLCSRNCEFHFGYDYYLYCICNKDLYCFFNTSSTTLNIEKYISPYIKYKQIKRIKPF</sequence>
<accession>E8JZK1</accession>
<dbReference type="AlphaFoldDB" id="E8JZK1"/>
<dbReference type="Proteomes" id="UP000002815">
    <property type="component" value="Unassembled WGS sequence"/>
</dbReference>
<organism evidence="1 2">
    <name type="scientific">Streptococcus infantis ATCC 700779</name>
    <dbReference type="NCBI Taxonomy" id="889204"/>
    <lineage>
        <taxon>Bacteria</taxon>
        <taxon>Bacillati</taxon>
        <taxon>Bacillota</taxon>
        <taxon>Bacilli</taxon>
        <taxon>Lactobacillales</taxon>
        <taxon>Streptococcaceae</taxon>
        <taxon>Streptococcus</taxon>
    </lineage>
</organism>
<dbReference type="EMBL" id="AEVD01000005">
    <property type="protein sequence ID" value="EFX37020.1"/>
    <property type="molecule type" value="Genomic_DNA"/>
</dbReference>
<dbReference type="HOGENOM" id="CLU_131389_0_0_9"/>
<evidence type="ECO:0000313" key="2">
    <source>
        <dbReference type="Proteomes" id="UP000002815"/>
    </source>
</evidence>
<evidence type="ECO:0000313" key="1">
    <source>
        <dbReference type="EMBL" id="EFX37020.1"/>
    </source>
</evidence>
<name>E8JZK1_9STRE</name>
<reference evidence="1 2" key="1">
    <citation type="submission" date="2010-12" db="EMBL/GenBank/DDBJ databases">
        <authorList>
            <person name="Muzny D."/>
            <person name="Qin X."/>
            <person name="Deng J."/>
            <person name="Jiang H."/>
            <person name="Liu Y."/>
            <person name="Qu J."/>
            <person name="Song X.-Z."/>
            <person name="Zhang L."/>
            <person name="Thornton R."/>
            <person name="Coyle M."/>
            <person name="Francisco L."/>
            <person name="Jackson L."/>
            <person name="Javaid M."/>
            <person name="Korchina V."/>
            <person name="Kovar C."/>
            <person name="Mata R."/>
            <person name="Mathew T."/>
            <person name="Ngo R."/>
            <person name="Nguyen L."/>
            <person name="Nguyen N."/>
            <person name="Okwuonu G."/>
            <person name="Ongeri F."/>
            <person name="Pham C."/>
            <person name="Simmons D."/>
            <person name="Wilczek-Boney K."/>
            <person name="Hale W."/>
            <person name="Jakkamsetti A."/>
            <person name="Pham P."/>
            <person name="Ruth R."/>
            <person name="San Lucas F."/>
            <person name="Warren J."/>
            <person name="Zhang J."/>
            <person name="Zhao Z."/>
            <person name="Zhou C."/>
            <person name="Zhu D."/>
            <person name="Lee S."/>
            <person name="Bess C."/>
            <person name="Blankenburg K."/>
            <person name="Forbes L."/>
            <person name="Fu Q."/>
            <person name="Gubbala S."/>
            <person name="Hirani K."/>
            <person name="Jayaseelan J.C."/>
            <person name="Lara F."/>
            <person name="Munidasa M."/>
            <person name="Palculict T."/>
            <person name="Patil S."/>
            <person name="Pu L.-L."/>
            <person name="Saada N."/>
            <person name="Tang L."/>
            <person name="Weissenberger G."/>
            <person name="Zhu Y."/>
            <person name="Hemphill L."/>
            <person name="Shang Y."/>
            <person name="Youmans B."/>
            <person name="Ayvaz T."/>
            <person name="Ross M."/>
            <person name="Santibanez J."/>
            <person name="Aqrawi P."/>
            <person name="Gross S."/>
            <person name="Joshi V."/>
            <person name="Fowler G."/>
            <person name="Nazareth L."/>
            <person name="Reid J."/>
            <person name="Worley K."/>
            <person name="Petrosino J."/>
            <person name="Highlander S."/>
            <person name="Gibbs R."/>
        </authorList>
    </citation>
    <scope>NUCLEOTIDE SEQUENCE [LARGE SCALE GENOMIC DNA]</scope>
    <source>
        <strain evidence="1 2">ATCC 700779</strain>
    </source>
</reference>
<comment type="caution">
    <text evidence="1">The sequence shown here is derived from an EMBL/GenBank/DDBJ whole genome shotgun (WGS) entry which is preliminary data.</text>
</comment>
<protein>
    <submittedName>
        <fullName evidence="1">CPW-WPC domain protein</fullName>
    </submittedName>
</protein>